<evidence type="ECO:0000313" key="5">
    <source>
        <dbReference type="EMBL" id="PVA08548.1"/>
    </source>
</evidence>
<dbReference type="OrthoDB" id="9804309at2"/>
<feature type="compositionally biased region" description="Basic and acidic residues" evidence="3">
    <location>
        <begin position="172"/>
        <end position="187"/>
    </location>
</feature>
<dbReference type="Gene3D" id="2.40.30.70">
    <property type="entry name" value="YaeB-like"/>
    <property type="match status" value="1"/>
</dbReference>
<protein>
    <submittedName>
        <fullName evidence="5">tRNA (N6-threonylcarbamoyladenosine(37)-N6)-methyltransferase TrmO</fullName>
    </submittedName>
</protein>
<comment type="similarity">
    <text evidence="2">Belongs to the tRNA methyltransferase O family.</text>
</comment>
<evidence type="ECO:0000256" key="2">
    <source>
        <dbReference type="ARBA" id="ARBA00033753"/>
    </source>
</evidence>
<dbReference type="InterPro" id="IPR023370">
    <property type="entry name" value="TrmO-like_N"/>
</dbReference>
<name>A0A2T7G2A9_9RHOB</name>
<feature type="region of interest" description="Disordered" evidence="3">
    <location>
        <begin position="165"/>
        <end position="199"/>
    </location>
</feature>
<evidence type="ECO:0000256" key="1">
    <source>
        <dbReference type="ARBA" id="ARBA00022691"/>
    </source>
</evidence>
<dbReference type="PANTHER" id="PTHR12818:SF0">
    <property type="entry name" value="TRNA (ADENINE(37)-N6)-METHYLTRANSFERASE"/>
    <property type="match status" value="1"/>
</dbReference>
<keyword evidence="1" id="KW-0949">S-adenosyl-L-methionine</keyword>
<keyword evidence="6" id="KW-1185">Reference proteome</keyword>
<organism evidence="5 6">
    <name type="scientific">Pelagivirga sediminicola</name>
    <dbReference type="NCBI Taxonomy" id="2170575"/>
    <lineage>
        <taxon>Bacteria</taxon>
        <taxon>Pseudomonadati</taxon>
        <taxon>Pseudomonadota</taxon>
        <taxon>Alphaproteobacteria</taxon>
        <taxon>Rhodobacterales</taxon>
        <taxon>Paracoccaceae</taxon>
        <taxon>Pelagivirga</taxon>
    </lineage>
</organism>
<reference evidence="5 6" key="1">
    <citation type="submission" date="2018-04" db="EMBL/GenBank/DDBJ databases">
        <title>Pelagivirga bohaiensis gen. nov., sp. nov., a bacterium isolated from the Bohai Sea.</title>
        <authorList>
            <person name="Ji X."/>
        </authorList>
    </citation>
    <scope>NUCLEOTIDE SEQUENCE [LARGE SCALE GENOMIC DNA]</scope>
    <source>
        <strain evidence="5 6">BH-SD19</strain>
    </source>
</reference>
<sequence>MLASQKTAKFPGVHVTNTLELRANEQSVDLQPASDAALRFIGVIRTPWKTRDDCPRQGHLDGPSCELIVDPVWHEALQGLDAFETIEVLYWLDKSRRDLVLQSPKSDGHTIGTFALRSPVRPNPIGTSVVRLDRIDAGTLHVRGLDCLDGTPLIDIKPDRCVFTPKAPPKAGDARPDGPKMGGEKCKNRSYLPPYLGSL</sequence>
<evidence type="ECO:0000259" key="4">
    <source>
        <dbReference type="PROSITE" id="PS51668"/>
    </source>
</evidence>
<proteinExistence type="inferred from homology"/>
<dbReference type="NCBIfam" id="TIGR00104">
    <property type="entry name" value="tRNA_TsaA"/>
    <property type="match status" value="1"/>
</dbReference>
<dbReference type="InterPro" id="IPR040372">
    <property type="entry name" value="YaeB-like"/>
</dbReference>
<keyword evidence="5" id="KW-0489">Methyltransferase</keyword>
<dbReference type="GO" id="GO:0008168">
    <property type="term" value="F:methyltransferase activity"/>
    <property type="evidence" value="ECO:0007669"/>
    <property type="project" value="UniProtKB-KW"/>
</dbReference>
<dbReference type="InterPro" id="IPR036414">
    <property type="entry name" value="YaeB_N_sf"/>
</dbReference>
<evidence type="ECO:0000256" key="3">
    <source>
        <dbReference type="SAM" id="MobiDB-lite"/>
    </source>
</evidence>
<dbReference type="PANTHER" id="PTHR12818">
    <property type="entry name" value="TRNA (ADENINE(37)-N6)-METHYLTRANSFERASE"/>
    <property type="match status" value="1"/>
</dbReference>
<dbReference type="Pfam" id="PF01980">
    <property type="entry name" value="TrmO_N"/>
    <property type="match status" value="1"/>
</dbReference>
<dbReference type="InterPro" id="IPR036413">
    <property type="entry name" value="YaeB-like_sf"/>
</dbReference>
<dbReference type="EMBL" id="QCYH01000028">
    <property type="protein sequence ID" value="PVA08548.1"/>
    <property type="molecule type" value="Genomic_DNA"/>
</dbReference>
<accession>A0A2T7G2A9</accession>
<dbReference type="PROSITE" id="PS51668">
    <property type="entry name" value="TSAA_2"/>
    <property type="match status" value="1"/>
</dbReference>
<comment type="caution">
    <text evidence="5">The sequence shown here is derived from an EMBL/GenBank/DDBJ whole genome shotgun (WGS) entry which is preliminary data.</text>
</comment>
<gene>
    <name evidence="5" type="primary">tsaA</name>
    <name evidence="5" type="ORF">DC366_18640</name>
</gene>
<dbReference type="SUPFAM" id="SSF118196">
    <property type="entry name" value="YaeB-like"/>
    <property type="match status" value="1"/>
</dbReference>
<feature type="domain" description="TsaA-like" evidence="4">
    <location>
        <begin position="38"/>
        <end position="168"/>
    </location>
</feature>
<dbReference type="CDD" id="cd09281">
    <property type="entry name" value="UPF0066"/>
    <property type="match status" value="1"/>
</dbReference>
<dbReference type="AlphaFoldDB" id="A0A2T7G2A9"/>
<evidence type="ECO:0000313" key="6">
    <source>
        <dbReference type="Proteomes" id="UP000244446"/>
    </source>
</evidence>
<keyword evidence="5" id="KW-0808">Transferase</keyword>
<dbReference type="GO" id="GO:0032259">
    <property type="term" value="P:methylation"/>
    <property type="evidence" value="ECO:0007669"/>
    <property type="project" value="UniProtKB-KW"/>
</dbReference>
<dbReference type="Proteomes" id="UP000244446">
    <property type="component" value="Unassembled WGS sequence"/>
</dbReference>